<evidence type="ECO:0000313" key="9">
    <source>
        <dbReference type="Proteomes" id="UP000838763"/>
    </source>
</evidence>
<evidence type="ECO:0000256" key="5">
    <source>
        <dbReference type="SAM" id="MobiDB-lite"/>
    </source>
</evidence>
<dbReference type="Proteomes" id="UP000838763">
    <property type="component" value="Unassembled WGS sequence"/>
</dbReference>
<dbReference type="AlphaFoldDB" id="A0A9P1H1G6"/>
<feature type="transmembrane region" description="Helical" evidence="6">
    <location>
        <begin position="456"/>
        <end position="482"/>
    </location>
</feature>
<sequence>MARTTQRSEKRRQDRSSEADEKATASLSSAGVMSPGSGDEDVDTRVPSPTTRQPPISSSSSSSSEPSSSRPGAAGTEGAEPLATTFLTGWRLVVGITGLLLCLYLVNLEVTIVSTSLVSITNDLSGFEKTNWVMTGYLITYTGTVIIWTKLSDVVGLKAALISTMVFFTAFSGGCGAAKTIDQLIIFRALQGVGAAGAYSLSILGLYEVMPREKLALGSSLVALSIALATLSGPLFGGVINMRTTWRWVFYVNVPAGILAIAMVAATLRTRVQTSPTTRDNSRSSSSSSNAWASLKRLDFLGAFLLLSGSLLLVTAVQETALEFSCWVAFFAWERHVTARSESGAWSVEPMFPWRLVRNRPWMGMLITTFVIGAPFNVAIVSLPQRFQVVSGVSALGAGVRLIPFSRRPHPPAYFVLLGAILDFVGVGLLSTLPIYSTAFPGVGYFYEVLTAARDIAVATGAIVQFRFLGGAIGLSIAANILNSALKRDLKDILDPSQLASLLVNIGVMGNFSDAQQDAVRSVVASPPDAVSGNAGLYCRPTFSALMVFKRGEQIRTVEKK</sequence>
<dbReference type="EMBL" id="CALLCH030000010">
    <property type="protein sequence ID" value="CAI4214153.1"/>
    <property type="molecule type" value="Genomic_DNA"/>
</dbReference>
<dbReference type="GO" id="GO:0005886">
    <property type="term" value="C:plasma membrane"/>
    <property type="evidence" value="ECO:0007669"/>
    <property type="project" value="TreeGrafter"/>
</dbReference>
<feature type="domain" description="Major facilitator superfamily (MFS) profile" evidence="7">
    <location>
        <begin position="95"/>
        <end position="561"/>
    </location>
</feature>
<keyword evidence="2 6" id="KW-0812">Transmembrane</keyword>
<evidence type="ECO:0000313" key="8">
    <source>
        <dbReference type="EMBL" id="CAI4214153.1"/>
    </source>
</evidence>
<dbReference type="InterPro" id="IPR036259">
    <property type="entry name" value="MFS_trans_sf"/>
</dbReference>
<evidence type="ECO:0000256" key="1">
    <source>
        <dbReference type="ARBA" id="ARBA00004141"/>
    </source>
</evidence>
<feature type="compositionally biased region" description="Low complexity" evidence="5">
    <location>
        <begin position="47"/>
        <end position="71"/>
    </location>
</feature>
<comment type="caution">
    <text evidence="8">The sequence shown here is derived from an EMBL/GenBank/DDBJ whole genome shotgun (WGS) entry which is preliminary data.</text>
</comment>
<feature type="transmembrane region" description="Helical" evidence="6">
    <location>
        <begin position="185"/>
        <end position="209"/>
    </location>
</feature>
<keyword evidence="9" id="KW-1185">Reference proteome</keyword>
<evidence type="ECO:0000256" key="3">
    <source>
        <dbReference type="ARBA" id="ARBA00022989"/>
    </source>
</evidence>
<comment type="subcellular location">
    <subcellularLocation>
        <location evidence="1">Membrane</location>
        <topology evidence="1">Multi-pass membrane protein</topology>
    </subcellularLocation>
</comment>
<feature type="transmembrane region" description="Helical" evidence="6">
    <location>
        <begin position="92"/>
        <end position="120"/>
    </location>
</feature>
<evidence type="ECO:0000259" key="7">
    <source>
        <dbReference type="PROSITE" id="PS50850"/>
    </source>
</evidence>
<feature type="transmembrane region" description="Helical" evidence="6">
    <location>
        <begin position="300"/>
        <end position="317"/>
    </location>
</feature>
<feature type="transmembrane region" description="Helical" evidence="6">
    <location>
        <begin position="215"/>
        <end position="236"/>
    </location>
</feature>
<feature type="transmembrane region" description="Helical" evidence="6">
    <location>
        <begin position="157"/>
        <end position="178"/>
    </location>
</feature>
<dbReference type="OrthoDB" id="440553at2759"/>
<proteinExistence type="predicted"/>
<feature type="transmembrane region" description="Helical" evidence="6">
    <location>
        <begin position="248"/>
        <end position="268"/>
    </location>
</feature>
<dbReference type="SUPFAM" id="SSF103473">
    <property type="entry name" value="MFS general substrate transporter"/>
    <property type="match status" value="1"/>
</dbReference>
<feature type="region of interest" description="Disordered" evidence="5">
    <location>
        <begin position="1"/>
        <end position="78"/>
    </location>
</feature>
<organism evidence="8 9">
    <name type="scientific">Parascedosporium putredinis</name>
    <dbReference type="NCBI Taxonomy" id="1442378"/>
    <lineage>
        <taxon>Eukaryota</taxon>
        <taxon>Fungi</taxon>
        <taxon>Dikarya</taxon>
        <taxon>Ascomycota</taxon>
        <taxon>Pezizomycotina</taxon>
        <taxon>Sordariomycetes</taxon>
        <taxon>Hypocreomycetidae</taxon>
        <taxon>Microascales</taxon>
        <taxon>Microascaceae</taxon>
        <taxon>Parascedosporium</taxon>
    </lineage>
</organism>
<reference evidence="8" key="1">
    <citation type="submission" date="2022-11" db="EMBL/GenBank/DDBJ databases">
        <authorList>
            <person name="Scott C."/>
            <person name="Bruce N."/>
        </authorList>
    </citation>
    <scope>NUCLEOTIDE SEQUENCE</scope>
</reference>
<keyword evidence="4 6" id="KW-0472">Membrane</keyword>
<gene>
    <name evidence="8" type="ORF">PPNO1_LOCUS3886</name>
</gene>
<dbReference type="PANTHER" id="PTHR23501">
    <property type="entry name" value="MAJOR FACILITATOR SUPERFAMILY"/>
    <property type="match status" value="1"/>
</dbReference>
<dbReference type="GO" id="GO:0022857">
    <property type="term" value="F:transmembrane transporter activity"/>
    <property type="evidence" value="ECO:0007669"/>
    <property type="project" value="InterPro"/>
</dbReference>
<accession>A0A9P1H1G6</accession>
<dbReference type="PROSITE" id="PS50850">
    <property type="entry name" value="MFS"/>
    <property type="match status" value="1"/>
</dbReference>
<dbReference type="InterPro" id="IPR020846">
    <property type="entry name" value="MFS_dom"/>
</dbReference>
<keyword evidence="3 6" id="KW-1133">Transmembrane helix</keyword>
<evidence type="ECO:0000256" key="6">
    <source>
        <dbReference type="SAM" id="Phobius"/>
    </source>
</evidence>
<feature type="transmembrane region" description="Helical" evidence="6">
    <location>
        <begin position="132"/>
        <end position="151"/>
    </location>
</feature>
<evidence type="ECO:0000256" key="2">
    <source>
        <dbReference type="ARBA" id="ARBA00022692"/>
    </source>
</evidence>
<protein>
    <recommendedName>
        <fullName evidence="7">Major facilitator superfamily (MFS) profile domain-containing protein</fullName>
    </recommendedName>
</protein>
<name>A0A9P1H1G6_9PEZI</name>
<feature type="transmembrane region" description="Helical" evidence="6">
    <location>
        <begin position="362"/>
        <end position="381"/>
    </location>
</feature>
<dbReference type="InterPro" id="IPR011701">
    <property type="entry name" value="MFS"/>
</dbReference>
<dbReference type="PANTHER" id="PTHR23501:SF43">
    <property type="entry name" value="MULTIDRUG TRANSPORTER, PUTATIVE (AFU_ORTHOLOGUE AFUA_6G03040)-RELATED"/>
    <property type="match status" value="1"/>
</dbReference>
<evidence type="ECO:0000256" key="4">
    <source>
        <dbReference type="ARBA" id="ARBA00023136"/>
    </source>
</evidence>
<feature type="compositionally biased region" description="Basic and acidic residues" evidence="5">
    <location>
        <begin position="1"/>
        <end position="23"/>
    </location>
</feature>
<dbReference type="Pfam" id="PF07690">
    <property type="entry name" value="MFS_1"/>
    <property type="match status" value="1"/>
</dbReference>
<dbReference type="Gene3D" id="1.20.1720.10">
    <property type="entry name" value="Multidrug resistance protein D"/>
    <property type="match status" value="1"/>
</dbReference>
<feature type="transmembrane region" description="Helical" evidence="6">
    <location>
        <begin position="415"/>
        <end position="436"/>
    </location>
</feature>